<dbReference type="Gene3D" id="3.40.50.720">
    <property type="entry name" value="NAD(P)-binding Rossmann-like Domain"/>
    <property type="match status" value="2"/>
</dbReference>
<dbReference type="InterPro" id="IPR006140">
    <property type="entry name" value="D-isomer_DH_NAD-bd"/>
</dbReference>
<keyword evidence="5" id="KW-1185">Reference proteome</keyword>
<comment type="caution">
    <text evidence="4">The sequence shown here is derived from an EMBL/GenBank/DDBJ whole genome shotgun (WGS) entry which is preliminary data.</text>
</comment>
<dbReference type="PANTHER" id="PTHR43333">
    <property type="entry name" value="2-HACID_DH_C DOMAIN-CONTAINING PROTEIN"/>
    <property type="match status" value="1"/>
</dbReference>
<evidence type="ECO:0000313" key="5">
    <source>
        <dbReference type="Proteomes" id="UP001157138"/>
    </source>
</evidence>
<dbReference type="CDD" id="cd05300">
    <property type="entry name" value="2-Hacid_dh_1"/>
    <property type="match status" value="1"/>
</dbReference>
<dbReference type="Proteomes" id="UP001157138">
    <property type="component" value="Unassembled WGS sequence"/>
</dbReference>
<accession>A0ABQ6F297</accession>
<evidence type="ECO:0000256" key="1">
    <source>
        <dbReference type="ARBA" id="ARBA00023002"/>
    </source>
</evidence>
<name>A0ABQ6F297_9VIBR</name>
<reference evidence="5" key="1">
    <citation type="journal article" date="2019" name="Int. J. Syst. Evol. Microbiol.">
        <title>The Global Catalogue of Microorganisms (GCM) 10K type strain sequencing project: providing services to taxonomists for standard genome sequencing and annotation.</title>
        <authorList>
            <consortium name="The Broad Institute Genomics Platform"/>
            <consortium name="The Broad Institute Genome Sequencing Center for Infectious Disease"/>
            <person name="Wu L."/>
            <person name="Ma J."/>
        </authorList>
    </citation>
    <scope>NUCLEOTIDE SEQUENCE [LARGE SCALE GENOMIC DNA]</scope>
    <source>
        <strain evidence="5">NBRC 108723</strain>
    </source>
</reference>
<dbReference type="PANTHER" id="PTHR43333:SF1">
    <property type="entry name" value="D-ISOMER SPECIFIC 2-HYDROXYACID DEHYDROGENASE NAD-BINDING DOMAIN-CONTAINING PROTEIN"/>
    <property type="match status" value="1"/>
</dbReference>
<gene>
    <name evidence="4" type="ORF">GCM10007938_27720</name>
</gene>
<evidence type="ECO:0000259" key="3">
    <source>
        <dbReference type="Pfam" id="PF02826"/>
    </source>
</evidence>
<dbReference type="InterPro" id="IPR036291">
    <property type="entry name" value="NAD(P)-bd_dom_sf"/>
</dbReference>
<keyword evidence="1" id="KW-0560">Oxidoreductase</keyword>
<organism evidence="4 5">
    <name type="scientific">Vibrio zhanjiangensis</name>
    <dbReference type="NCBI Taxonomy" id="1046128"/>
    <lineage>
        <taxon>Bacteria</taxon>
        <taxon>Pseudomonadati</taxon>
        <taxon>Pseudomonadota</taxon>
        <taxon>Gammaproteobacteria</taxon>
        <taxon>Vibrionales</taxon>
        <taxon>Vibrionaceae</taxon>
        <taxon>Vibrio</taxon>
    </lineage>
</organism>
<evidence type="ECO:0000313" key="4">
    <source>
        <dbReference type="EMBL" id="GLT18990.1"/>
    </source>
</evidence>
<dbReference type="RefSeq" id="WP_284192863.1">
    <property type="nucleotide sequence ID" value="NZ_BSPW01000062.1"/>
</dbReference>
<keyword evidence="2" id="KW-0520">NAD</keyword>
<dbReference type="Pfam" id="PF02826">
    <property type="entry name" value="2-Hacid_dh_C"/>
    <property type="match status" value="1"/>
</dbReference>
<protein>
    <submittedName>
        <fullName evidence="4">2-ketoacid reductase</fullName>
    </submittedName>
</protein>
<dbReference type="SUPFAM" id="SSF52283">
    <property type="entry name" value="Formate/glycerate dehydrogenase catalytic domain-like"/>
    <property type="match status" value="1"/>
</dbReference>
<proteinExistence type="predicted"/>
<feature type="domain" description="D-isomer specific 2-hydroxyacid dehydrogenase NAD-binding" evidence="3">
    <location>
        <begin position="99"/>
        <end position="272"/>
    </location>
</feature>
<dbReference type="SUPFAM" id="SSF51735">
    <property type="entry name" value="NAD(P)-binding Rossmann-fold domains"/>
    <property type="match status" value="1"/>
</dbReference>
<sequence>MKKFTNHVYLLTEHDDTYQKLLDEMNLPDLEVIDKPCDANILLASPPLLTKNIEKFPALEWVQSVYAGVDALTSITTDDFILTNVRGIFGQPISEYVMGYLIEYFRHFAHYREAQCHSRWQPKHYHSLEGLTMLTLGTGSIASHLAKVAQAFGIKVIGINRSGIPAINSPFDETYHIQELNSVLSQVNIIVNTLPSTPQTYRILGENSLSQCSSALLFNVGRGNAICAKSLLDALENQSIQHAFLDVFDEEPLDESNPMWRHPAITITPHIAAVSFPEKVIDIFAQNYQRWRDGFTLLNQIDLAKGY</sequence>
<dbReference type="EMBL" id="BSPW01000062">
    <property type="protein sequence ID" value="GLT18990.1"/>
    <property type="molecule type" value="Genomic_DNA"/>
</dbReference>
<evidence type="ECO:0000256" key="2">
    <source>
        <dbReference type="ARBA" id="ARBA00023027"/>
    </source>
</evidence>